<gene>
    <name evidence="1" type="ORF">BWD14_15925</name>
</gene>
<sequence length="195" mass="22706">MQRMLIIVTVLYSISLFSADKENSWYLDTKELQCKNVIETKQTTKVDLSLSGIKKSNVNCKNKNLRKLDGLEDINTIPCGDTEYFYMPSEERCNQLEQFISINAKTWYIFFYVHSNKDFVTKCLYTGDSTFEAFYPGKYVFKNGCKIKKFDRNVGILTMDCSQNAIVSITMPSLFYTNSEEMCSRVKEMFDKELE</sequence>
<accession>A0AB73N059</accession>
<dbReference type="EMBL" id="MTSU01000017">
    <property type="protein sequence ID" value="ONF91795.1"/>
    <property type="molecule type" value="Genomic_DNA"/>
</dbReference>
<reference evidence="1 2" key="1">
    <citation type="submission" date="2017-01" db="EMBL/GenBank/DDBJ databases">
        <title>Comparative genomic analysis of Brazilian Leptospira santarosai.</title>
        <authorList>
            <person name="Moreno L.Z."/>
            <person name="Miraglia F."/>
            <person name="Kremer F.S."/>
            <person name="Eslabao M.R."/>
            <person name="Lilenbaum W."/>
            <person name="Dellagostin O.A."/>
            <person name="Moreno A.M."/>
        </authorList>
    </citation>
    <scope>NUCLEOTIDE SEQUENCE [LARGE SCALE GENOMIC DNA]</scope>
    <source>
        <strain evidence="1 2">M52/8-19</strain>
    </source>
</reference>
<proteinExistence type="predicted"/>
<comment type="caution">
    <text evidence="1">The sequence shown here is derived from an EMBL/GenBank/DDBJ whole genome shotgun (WGS) entry which is preliminary data.</text>
</comment>
<evidence type="ECO:0000313" key="1">
    <source>
        <dbReference type="EMBL" id="ONF91795.1"/>
    </source>
</evidence>
<dbReference type="AlphaFoldDB" id="A0AB73N059"/>
<dbReference type="Proteomes" id="UP000189337">
    <property type="component" value="Unassembled WGS sequence"/>
</dbReference>
<organism evidence="1 2">
    <name type="scientific">Leptospira santarosai</name>
    <dbReference type="NCBI Taxonomy" id="28183"/>
    <lineage>
        <taxon>Bacteria</taxon>
        <taxon>Pseudomonadati</taxon>
        <taxon>Spirochaetota</taxon>
        <taxon>Spirochaetia</taxon>
        <taxon>Leptospirales</taxon>
        <taxon>Leptospiraceae</taxon>
        <taxon>Leptospira</taxon>
    </lineage>
</organism>
<dbReference type="RefSeq" id="WP_046943440.1">
    <property type="nucleotide sequence ID" value="NZ_CP028370.1"/>
</dbReference>
<name>A0AB73N059_9LEPT</name>
<evidence type="ECO:0000313" key="2">
    <source>
        <dbReference type="Proteomes" id="UP000189337"/>
    </source>
</evidence>
<protein>
    <recommendedName>
        <fullName evidence="3">Lipoprotein</fullName>
    </recommendedName>
</protein>
<evidence type="ECO:0008006" key="3">
    <source>
        <dbReference type="Google" id="ProtNLM"/>
    </source>
</evidence>